<dbReference type="EMBL" id="CP019602">
    <property type="protein sequence ID" value="ARU15929.1"/>
    <property type="molecule type" value="Genomic_DNA"/>
</dbReference>
<organism evidence="1 2">
    <name type="scientific">Croceicoccus marinus</name>
    <dbReference type="NCBI Taxonomy" id="450378"/>
    <lineage>
        <taxon>Bacteria</taxon>
        <taxon>Pseudomonadati</taxon>
        <taxon>Pseudomonadota</taxon>
        <taxon>Alphaproteobacteria</taxon>
        <taxon>Sphingomonadales</taxon>
        <taxon>Erythrobacteraceae</taxon>
        <taxon>Croceicoccus</taxon>
    </lineage>
</organism>
<evidence type="ECO:0008006" key="3">
    <source>
        <dbReference type="Google" id="ProtNLM"/>
    </source>
</evidence>
<evidence type="ECO:0000313" key="2">
    <source>
        <dbReference type="Proteomes" id="UP000195807"/>
    </source>
</evidence>
<sequence>MLVKSLEANQARSLLGAKAQLIGMRTRLANMIRGVLKTFGTLPGSEQGMRFDRRVERAMQVSP</sequence>
<dbReference type="AlphaFoldDB" id="A0A1Z1FAU1"/>
<gene>
    <name evidence="1" type="ORF">A9D14_06700</name>
</gene>
<keyword evidence="2" id="KW-1185">Reference proteome</keyword>
<accession>A0A1Z1FAU1</accession>
<dbReference type="KEGG" id="cman:A9D14_06700"/>
<name>A0A1Z1FAU1_9SPHN</name>
<dbReference type="Proteomes" id="UP000195807">
    <property type="component" value="Chromosome"/>
</dbReference>
<protein>
    <recommendedName>
        <fullName evidence="3">Transposase</fullName>
    </recommendedName>
</protein>
<reference evidence="1 2" key="1">
    <citation type="submission" date="2017-01" db="EMBL/GenBank/DDBJ databases">
        <title>Complete genome sequence of esterase-producing bacterium Croceicoccus marinus E4A9.</title>
        <authorList>
            <person name="Wu Y.-H."/>
            <person name="Cheng H."/>
            <person name="Xu L."/>
            <person name="Huo Y.-Y."/>
            <person name="Wang C.-S."/>
            <person name="Xu X.-W."/>
        </authorList>
    </citation>
    <scope>NUCLEOTIDE SEQUENCE [LARGE SCALE GENOMIC DNA]</scope>
    <source>
        <strain evidence="1 2">E4A9</strain>
    </source>
</reference>
<proteinExistence type="predicted"/>
<evidence type="ECO:0000313" key="1">
    <source>
        <dbReference type="EMBL" id="ARU15929.1"/>
    </source>
</evidence>